<sequence>MLQILNYQRLFRPPDPALPQASPSCLAPAPSTVALVVPFFQWCGGLSSNHILSIVSSCGALVIKLVQAFLLRQRAPLQGSSACSGKSLQSLVDIWQANLGGRQLVKLTGQT</sequence>
<evidence type="ECO:0000313" key="1">
    <source>
        <dbReference type="EMBL" id="CAI9959236.1"/>
    </source>
</evidence>
<evidence type="ECO:0000313" key="3">
    <source>
        <dbReference type="Proteomes" id="UP001642409"/>
    </source>
</evidence>
<name>A0AA86QH51_9EUKA</name>
<evidence type="ECO:0000313" key="2">
    <source>
        <dbReference type="EMBL" id="CAL6029825.1"/>
    </source>
</evidence>
<dbReference type="AlphaFoldDB" id="A0AA86QH51"/>
<protein>
    <submittedName>
        <fullName evidence="2">Hypothetical_protein</fullName>
    </submittedName>
</protein>
<reference evidence="2 3" key="2">
    <citation type="submission" date="2024-07" db="EMBL/GenBank/DDBJ databases">
        <authorList>
            <person name="Akdeniz Z."/>
        </authorList>
    </citation>
    <scope>NUCLEOTIDE SEQUENCE [LARGE SCALE GENOMIC DNA]</scope>
</reference>
<dbReference type="Proteomes" id="UP001642409">
    <property type="component" value="Unassembled WGS sequence"/>
</dbReference>
<keyword evidence="3" id="KW-1185">Reference proteome</keyword>
<dbReference type="EMBL" id="CATOUU010000916">
    <property type="protein sequence ID" value="CAI9959236.1"/>
    <property type="molecule type" value="Genomic_DNA"/>
</dbReference>
<proteinExistence type="predicted"/>
<reference evidence="1" key="1">
    <citation type="submission" date="2023-06" db="EMBL/GenBank/DDBJ databases">
        <authorList>
            <person name="Kurt Z."/>
        </authorList>
    </citation>
    <scope>NUCLEOTIDE SEQUENCE</scope>
</reference>
<dbReference type="EMBL" id="CAXDID020000112">
    <property type="protein sequence ID" value="CAL6029825.1"/>
    <property type="molecule type" value="Genomic_DNA"/>
</dbReference>
<gene>
    <name evidence="2" type="ORF">HINF_LOCUS32702</name>
    <name evidence="1" type="ORF">HINF_LOCUS46881</name>
</gene>
<comment type="caution">
    <text evidence="1">The sequence shown here is derived from an EMBL/GenBank/DDBJ whole genome shotgun (WGS) entry which is preliminary data.</text>
</comment>
<organism evidence="1">
    <name type="scientific">Hexamita inflata</name>
    <dbReference type="NCBI Taxonomy" id="28002"/>
    <lineage>
        <taxon>Eukaryota</taxon>
        <taxon>Metamonada</taxon>
        <taxon>Diplomonadida</taxon>
        <taxon>Hexamitidae</taxon>
        <taxon>Hexamitinae</taxon>
        <taxon>Hexamita</taxon>
    </lineage>
</organism>
<accession>A0AA86QH51</accession>